<keyword evidence="2" id="KW-1185">Reference proteome</keyword>
<organism evidence="1 2">
    <name type="scientific">Glossina palpalis gambiensis</name>
    <dbReference type="NCBI Taxonomy" id="67801"/>
    <lineage>
        <taxon>Eukaryota</taxon>
        <taxon>Metazoa</taxon>
        <taxon>Ecdysozoa</taxon>
        <taxon>Arthropoda</taxon>
        <taxon>Hexapoda</taxon>
        <taxon>Insecta</taxon>
        <taxon>Pterygota</taxon>
        <taxon>Neoptera</taxon>
        <taxon>Endopterygota</taxon>
        <taxon>Diptera</taxon>
        <taxon>Brachycera</taxon>
        <taxon>Muscomorpha</taxon>
        <taxon>Hippoboscoidea</taxon>
        <taxon>Glossinidae</taxon>
        <taxon>Glossina</taxon>
    </lineage>
</organism>
<dbReference type="VEuPathDB" id="VectorBase:GPPI017095"/>
<dbReference type="AlphaFoldDB" id="A0A1B0B2V2"/>
<sequence>MLRKNIINSSYMKTSVLLQFKRTNNSLCKNDPDSIGYLRRQSSGLEFTQWKLVPTTDRTLMKTGVGEGAKTNTPLTVMGCDNVTCLKCTRVRALLCYTIR</sequence>
<evidence type="ECO:0000313" key="1">
    <source>
        <dbReference type="EnsemblMetazoa" id="GPPI017095-PA"/>
    </source>
</evidence>
<proteinExistence type="predicted"/>
<dbReference type="EMBL" id="JXJN01007725">
    <property type="status" value="NOT_ANNOTATED_CDS"/>
    <property type="molecule type" value="Genomic_DNA"/>
</dbReference>
<reference evidence="2" key="1">
    <citation type="submission" date="2015-01" db="EMBL/GenBank/DDBJ databases">
        <authorList>
            <person name="Aksoy S."/>
            <person name="Warren W."/>
            <person name="Wilson R.K."/>
        </authorList>
    </citation>
    <scope>NUCLEOTIDE SEQUENCE [LARGE SCALE GENOMIC DNA]</scope>
    <source>
        <strain evidence="2">IAEA</strain>
    </source>
</reference>
<dbReference type="Proteomes" id="UP000092460">
    <property type="component" value="Unassembled WGS sequence"/>
</dbReference>
<reference evidence="1" key="2">
    <citation type="submission" date="2020-05" db="UniProtKB">
        <authorList>
            <consortium name="EnsemblMetazoa"/>
        </authorList>
    </citation>
    <scope>IDENTIFICATION</scope>
    <source>
        <strain evidence="1">IAEA</strain>
    </source>
</reference>
<name>A0A1B0B2V2_9MUSC</name>
<accession>A0A1B0B2V2</accession>
<evidence type="ECO:0000313" key="2">
    <source>
        <dbReference type="Proteomes" id="UP000092460"/>
    </source>
</evidence>
<dbReference type="EnsemblMetazoa" id="GPPI017095-RA">
    <property type="protein sequence ID" value="GPPI017095-PA"/>
    <property type="gene ID" value="GPPI017095"/>
</dbReference>
<protein>
    <submittedName>
        <fullName evidence="1">Uncharacterized protein</fullName>
    </submittedName>
</protein>